<organism evidence="3 4">
    <name type="scientific">Mortierella isabellina</name>
    <name type="common">Filamentous fungus</name>
    <name type="synonym">Umbelopsis isabellina</name>
    <dbReference type="NCBI Taxonomy" id="91625"/>
    <lineage>
        <taxon>Eukaryota</taxon>
        <taxon>Fungi</taxon>
        <taxon>Fungi incertae sedis</taxon>
        <taxon>Mucoromycota</taxon>
        <taxon>Mucoromycotina</taxon>
        <taxon>Umbelopsidomycetes</taxon>
        <taxon>Umbelopsidales</taxon>
        <taxon>Umbelopsidaceae</taxon>
        <taxon>Umbelopsis</taxon>
    </lineage>
</organism>
<dbReference type="GO" id="GO:0008104">
    <property type="term" value="P:intracellular protein localization"/>
    <property type="evidence" value="ECO:0007669"/>
    <property type="project" value="TreeGrafter"/>
</dbReference>
<keyword evidence="1" id="KW-0472">Membrane</keyword>
<dbReference type="OrthoDB" id="5876363at2759"/>
<reference evidence="3" key="1">
    <citation type="submission" date="2020-12" db="EMBL/GenBank/DDBJ databases">
        <title>Metabolic potential, ecology and presence of endohyphal bacteria is reflected in genomic diversity of Mucoromycotina.</title>
        <authorList>
            <person name="Muszewska A."/>
            <person name="Okrasinska A."/>
            <person name="Steczkiewicz K."/>
            <person name="Drgas O."/>
            <person name="Orlowska M."/>
            <person name="Perlinska-Lenart U."/>
            <person name="Aleksandrzak-Piekarczyk T."/>
            <person name="Szatraj K."/>
            <person name="Zielenkiewicz U."/>
            <person name="Pilsyk S."/>
            <person name="Malc E."/>
            <person name="Mieczkowski P."/>
            <person name="Kruszewska J.S."/>
            <person name="Biernat P."/>
            <person name="Pawlowska J."/>
        </authorList>
    </citation>
    <scope>NUCLEOTIDE SEQUENCE</scope>
    <source>
        <strain evidence="3">WA0000067209</strain>
    </source>
</reference>
<dbReference type="InterPro" id="IPR044926">
    <property type="entry name" value="RGS_subdomain_2"/>
</dbReference>
<feature type="domain" description="RGS" evidence="2">
    <location>
        <begin position="153"/>
        <end position="228"/>
    </location>
</feature>
<dbReference type="AlphaFoldDB" id="A0A8H7PXF9"/>
<dbReference type="InterPro" id="IPR016137">
    <property type="entry name" value="RGS"/>
</dbReference>
<dbReference type="PANTHER" id="PTHR13155:SF1">
    <property type="entry name" value="A-KINASE ANCHOR PROTEIN 10, MITOCHONDRIAL"/>
    <property type="match status" value="1"/>
</dbReference>
<dbReference type="InterPro" id="IPR052246">
    <property type="entry name" value="Cell_Polariz_PKAAnc"/>
</dbReference>
<proteinExistence type="predicted"/>
<dbReference type="SUPFAM" id="SSF48097">
    <property type="entry name" value="Regulator of G-protein signaling, RGS"/>
    <property type="match status" value="1"/>
</dbReference>
<keyword evidence="4" id="KW-1185">Reference proteome</keyword>
<dbReference type="GO" id="GO:0005886">
    <property type="term" value="C:plasma membrane"/>
    <property type="evidence" value="ECO:0007669"/>
    <property type="project" value="TreeGrafter"/>
</dbReference>
<dbReference type="PANTHER" id="PTHR13155">
    <property type="entry name" value="A-KINASE ANCHOR PROTEINS"/>
    <property type="match status" value="1"/>
</dbReference>
<keyword evidence="1" id="KW-1133">Transmembrane helix</keyword>
<evidence type="ECO:0000313" key="3">
    <source>
        <dbReference type="EMBL" id="KAG2182072.1"/>
    </source>
</evidence>
<dbReference type="Pfam" id="PF00615">
    <property type="entry name" value="RGS"/>
    <property type="match status" value="1"/>
</dbReference>
<feature type="transmembrane region" description="Helical" evidence="1">
    <location>
        <begin position="242"/>
        <end position="265"/>
    </location>
</feature>
<dbReference type="EMBL" id="JAEPQZ010000004">
    <property type="protein sequence ID" value="KAG2182072.1"/>
    <property type="molecule type" value="Genomic_DNA"/>
</dbReference>
<dbReference type="Proteomes" id="UP000654370">
    <property type="component" value="Unassembled WGS sequence"/>
</dbReference>
<accession>A0A8H7PXF9</accession>
<sequence>MLFIPSSRKSTDSTKVLRYDESPPDVEISRQVPSQVPTLQQILDRKSLPPVCLYNLYIVMRDRLGNEEVLDFYLDLRHHEVLWRKYIRSLFRANLIDDNDLAEGVNSLPLAIKVQGIQNNMAEQIRQTNVSNTKHFLPPSAPASAPNDFAVQYKDQLQNAHYIQESAESILHRYVVQSAHKEISLPSTIRDDITICIQENLRYDPRVFELAKLWAMNIIQHFSYPEFIHIKSNGNITQGQQLLRICIGLASLFLGFTVELTMLFLGWQMWGARAWVCNPYSIHKDRQFS</sequence>
<gene>
    <name evidence="3" type="ORF">INT43_006999</name>
</gene>
<protein>
    <recommendedName>
        <fullName evidence="2">RGS domain-containing protein</fullName>
    </recommendedName>
</protein>
<evidence type="ECO:0000256" key="1">
    <source>
        <dbReference type="SAM" id="Phobius"/>
    </source>
</evidence>
<dbReference type="Gene3D" id="1.10.167.10">
    <property type="entry name" value="Regulator of G-protein Signalling 4, domain 2"/>
    <property type="match status" value="1"/>
</dbReference>
<name>A0A8H7PXF9_MORIS</name>
<evidence type="ECO:0000259" key="2">
    <source>
        <dbReference type="Pfam" id="PF00615"/>
    </source>
</evidence>
<evidence type="ECO:0000313" key="4">
    <source>
        <dbReference type="Proteomes" id="UP000654370"/>
    </source>
</evidence>
<comment type="caution">
    <text evidence="3">The sequence shown here is derived from an EMBL/GenBank/DDBJ whole genome shotgun (WGS) entry which is preliminary data.</text>
</comment>
<dbReference type="InterPro" id="IPR036305">
    <property type="entry name" value="RGS_sf"/>
</dbReference>
<keyword evidence="1" id="KW-0812">Transmembrane</keyword>